<evidence type="ECO:0000313" key="5">
    <source>
        <dbReference type="EMBL" id="GIQ82842.1"/>
    </source>
</evidence>
<dbReference type="PANTHER" id="PTHR11347">
    <property type="entry name" value="CYCLIC NUCLEOTIDE PHOSPHODIESTERASE"/>
    <property type="match status" value="1"/>
</dbReference>
<dbReference type="Gene3D" id="1.10.1300.10">
    <property type="entry name" value="3'5'-cyclic nucleotide phosphodiesterase, catalytic domain"/>
    <property type="match status" value="1"/>
</dbReference>
<evidence type="ECO:0000313" key="6">
    <source>
        <dbReference type="Proteomes" id="UP000265618"/>
    </source>
</evidence>
<keyword evidence="6" id="KW-1185">Reference proteome</keyword>
<dbReference type="AlphaFoldDB" id="A0A9K3GHH2"/>
<feature type="region of interest" description="Disordered" evidence="3">
    <location>
        <begin position="1"/>
        <end position="29"/>
    </location>
</feature>
<organism evidence="5 6">
    <name type="scientific">Kipferlia bialata</name>
    <dbReference type="NCBI Taxonomy" id="797122"/>
    <lineage>
        <taxon>Eukaryota</taxon>
        <taxon>Metamonada</taxon>
        <taxon>Carpediemonas-like organisms</taxon>
        <taxon>Kipferlia</taxon>
    </lineage>
</organism>
<evidence type="ECO:0000259" key="4">
    <source>
        <dbReference type="Pfam" id="PF00233"/>
    </source>
</evidence>
<sequence length="756" mass="82810">MWWTKLIKGKSVPASDRIGHSSDNHYDHRTRRYSRGIQAGVIGSETTAPQLRPSQQQIVVPAHTARPPKPPLPRPGAPRPITGVTGPVLGVHSTSVPTSGVSVSVPSDTVRRRLISMGAHSIPLSSLPTQEEFSAACEEFRYQPLTPMVGSWLLGTVSKDVRVTLPWTRMLWEQENPTLEFFNRVHPADSKFVEAALQNALLGGRQYCLQARFFLRGSPLTFRGSFPWTEALPHETLKTTSGSALFVPRRSSSSHAAVIRKRDSGTVGPLNRNGQGREMPLVVVVSAIGTVIRHDAEGTATAIAGYNEILGICDLSNGGGKAGYDMSCKKWPQLAKKRVPLVGYTCLSQRGALPYLPAEPHTLQGLLSPSKTDADCRTRGSEPLTIRLPPDLVTVDRDLVYSDDKVVDTVLQTYGSMTASERTMKVLCAAISDVAFDAHAFDALMDGYGFVYLFLHVYVTCLEEELNVARKDMVRFLLSVHKSIHQCPFTNTVQTLDALQMAIVLSGLYPGCSEEILMPPVARLLLLLAVTCTNCDNPGYSTEYVTMSNHPICTVHGSVAPLEKQAFSVTLHLLEECGILSWLPSGASTFIRDAILVTNSENDYRPGYIPPLDTLVQSTTANESILPSAIVSPFSEVGIAQRETCYTIAKLARMGNTLRPWEVSQRFGLAKMRQGYGSGVLEAEAGLLVPPRRNMLWGKARLTAQMCQTAFIRDTVGPYLAYMHRANTVAGIECTEGVLDTLLRQALENHTRWTTL</sequence>
<comment type="caution">
    <text evidence="5">The sequence shown here is derived from an EMBL/GenBank/DDBJ whole genome shotgun (WGS) entry which is preliminary data.</text>
</comment>
<feature type="domain" description="PDEase" evidence="4">
    <location>
        <begin position="516"/>
        <end position="725"/>
    </location>
</feature>
<dbReference type="InterPro" id="IPR036971">
    <property type="entry name" value="PDEase_catalytic_dom_sf"/>
</dbReference>
<dbReference type="GO" id="GO:0004114">
    <property type="term" value="F:3',5'-cyclic-nucleotide phosphodiesterase activity"/>
    <property type="evidence" value="ECO:0007669"/>
    <property type="project" value="InterPro"/>
</dbReference>
<dbReference type="InterPro" id="IPR002073">
    <property type="entry name" value="PDEase_catalytic_dom"/>
</dbReference>
<evidence type="ECO:0000256" key="3">
    <source>
        <dbReference type="SAM" id="MobiDB-lite"/>
    </source>
</evidence>
<proteinExistence type="predicted"/>
<dbReference type="GO" id="GO:0007165">
    <property type="term" value="P:signal transduction"/>
    <property type="evidence" value="ECO:0007669"/>
    <property type="project" value="InterPro"/>
</dbReference>
<keyword evidence="1" id="KW-0479">Metal-binding</keyword>
<evidence type="ECO:0000256" key="1">
    <source>
        <dbReference type="ARBA" id="ARBA00022723"/>
    </source>
</evidence>
<reference evidence="5 6" key="1">
    <citation type="journal article" date="2018" name="PLoS ONE">
        <title>The draft genome of Kipferlia bialata reveals reductive genome evolution in fornicate parasites.</title>
        <authorList>
            <person name="Tanifuji G."/>
            <person name="Takabayashi S."/>
            <person name="Kume K."/>
            <person name="Takagi M."/>
            <person name="Nakayama T."/>
            <person name="Kamikawa R."/>
            <person name="Inagaki Y."/>
            <person name="Hashimoto T."/>
        </authorList>
    </citation>
    <scope>NUCLEOTIDE SEQUENCE [LARGE SCALE GENOMIC DNA]</scope>
    <source>
        <strain evidence="5">NY0173</strain>
    </source>
</reference>
<accession>A0A9K3GHH2</accession>
<dbReference type="SUPFAM" id="SSF109604">
    <property type="entry name" value="HD-domain/PDEase-like"/>
    <property type="match status" value="1"/>
</dbReference>
<evidence type="ECO:0000256" key="2">
    <source>
        <dbReference type="ARBA" id="ARBA00022801"/>
    </source>
</evidence>
<dbReference type="Proteomes" id="UP000265618">
    <property type="component" value="Unassembled WGS sequence"/>
</dbReference>
<protein>
    <recommendedName>
        <fullName evidence="4">PDEase domain-containing protein</fullName>
    </recommendedName>
</protein>
<dbReference type="GO" id="GO:0046872">
    <property type="term" value="F:metal ion binding"/>
    <property type="evidence" value="ECO:0007669"/>
    <property type="project" value="UniProtKB-KW"/>
</dbReference>
<gene>
    <name evidence="5" type="ORF">KIPB_004056</name>
</gene>
<keyword evidence="2" id="KW-0378">Hydrolase</keyword>
<feature type="compositionally biased region" description="Basic and acidic residues" evidence="3">
    <location>
        <begin position="17"/>
        <end position="27"/>
    </location>
</feature>
<name>A0A9K3GHH2_9EUKA</name>
<dbReference type="EMBL" id="BDIP01000832">
    <property type="protein sequence ID" value="GIQ82842.1"/>
    <property type="molecule type" value="Genomic_DNA"/>
</dbReference>
<dbReference type="Pfam" id="PF00233">
    <property type="entry name" value="PDEase_I"/>
    <property type="match status" value="1"/>
</dbReference>